<dbReference type="InterPro" id="IPR032816">
    <property type="entry name" value="VTT_dom"/>
</dbReference>
<protein>
    <recommendedName>
        <fullName evidence="7">VTT domain-containing protein</fullName>
    </recommendedName>
</protein>
<dbReference type="InterPro" id="IPR015414">
    <property type="entry name" value="TMEM64"/>
</dbReference>
<gene>
    <name evidence="8" type="ORF">SDC9_96318</name>
</gene>
<feature type="transmembrane region" description="Helical" evidence="6">
    <location>
        <begin position="62"/>
        <end position="83"/>
    </location>
</feature>
<evidence type="ECO:0000256" key="4">
    <source>
        <dbReference type="ARBA" id="ARBA00022989"/>
    </source>
</evidence>
<keyword evidence="4 6" id="KW-1133">Transmembrane helix</keyword>
<evidence type="ECO:0000256" key="2">
    <source>
        <dbReference type="ARBA" id="ARBA00022475"/>
    </source>
</evidence>
<feature type="transmembrane region" description="Helical" evidence="6">
    <location>
        <begin position="34"/>
        <end position="56"/>
    </location>
</feature>
<dbReference type="GO" id="GO:0005886">
    <property type="term" value="C:plasma membrane"/>
    <property type="evidence" value="ECO:0007669"/>
    <property type="project" value="UniProtKB-SubCell"/>
</dbReference>
<evidence type="ECO:0000259" key="7">
    <source>
        <dbReference type="Pfam" id="PF09335"/>
    </source>
</evidence>
<dbReference type="Pfam" id="PF09335">
    <property type="entry name" value="VTT_dom"/>
    <property type="match status" value="1"/>
</dbReference>
<feature type="domain" description="VTT" evidence="7">
    <location>
        <begin position="47"/>
        <end position="164"/>
    </location>
</feature>
<comment type="caution">
    <text evidence="8">The sequence shown here is derived from an EMBL/GenBank/DDBJ whole genome shotgun (WGS) entry which is preliminary data.</text>
</comment>
<evidence type="ECO:0000256" key="5">
    <source>
        <dbReference type="ARBA" id="ARBA00023136"/>
    </source>
</evidence>
<keyword evidence="3 6" id="KW-0812">Transmembrane</keyword>
<dbReference type="PANTHER" id="PTHR12677:SF55">
    <property type="entry name" value="UNDECAPRENYL PHOSPHATE TRANSPORTER SAOUHSC_00901-RELATED"/>
    <property type="match status" value="1"/>
</dbReference>
<keyword evidence="2" id="KW-1003">Cell membrane</keyword>
<sequence length="202" mass="23087">MAAFWMELYQTIFDYQFWIAFFNTFQSFGPLPPILLTFTEALIPMLPLVAIVTFNVATHGIFWGYLFSWIGSVCGAVCVFALFKFLRHRPLLSKLLSMKRLNRLIIWVSKQNRYLLFILTIFPFTPSFLINISFGLSDFGHRDFISTIIVSKAVMIAGLVLFGSTVVNSVNEPLYIILSVLILLFLYGLSLYIQKKTGADKL</sequence>
<organism evidence="8">
    <name type="scientific">bioreactor metagenome</name>
    <dbReference type="NCBI Taxonomy" id="1076179"/>
    <lineage>
        <taxon>unclassified sequences</taxon>
        <taxon>metagenomes</taxon>
        <taxon>ecological metagenomes</taxon>
    </lineage>
</organism>
<accession>A0A645AA62</accession>
<dbReference type="AlphaFoldDB" id="A0A645AA62"/>
<reference evidence="8" key="1">
    <citation type="submission" date="2019-08" db="EMBL/GenBank/DDBJ databases">
        <authorList>
            <person name="Kucharzyk K."/>
            <person name="Murdoch R.W."/>
            <person name="Higgins S."/>
            <person name="Loffler F."/>
        </authorList>
    </citation>
    <scope>NUCLEOTIDE SEQUENCE</scope>
</reference>
<keyword evidence="5 6" id="KW-0472">Membrane</keyword>
<evidence type="ECO:0000256" key="1">
    <source>
        <dbReference type="ARBA" id="ARBA00004651"/>
    </source>
</evidence>
<dbReference type="EMBL" id="VSSQ01012589">
    <property type="protein sequence ID" value="MPM49588.1"/>
    <property type="molecule type" value="Genomic_DNA"/>
</dbReference>
<proteinExistence type="predicted"/>
<evidence type="ECO:0000313" key="8">
    <source>
        <dbReference type="EMBL" id="MPM49588.1"/>
    </source>
</evidence>
<evidence type="ECO:0000256" key="3">
    <source>
        <dbReference type="ARBA" id="ARBA00022692"/>
    </source>
</evidence>
<feature type="transmembrane region" description="Helical" evidence="6">
    <location>
        <begin position="174"/>
        <end position="193"/>
    </location>
</feature>
<name>A0A645AA62_9ZZZZ</name>
<comment type="subcellular location">
    <subcellularLocation>
        <location evidence="1">Cell membrane</location>
        <topology evidence="1">Multi-pass membrane protein</topology>
    </subcellularLocation>
</comment>
<dbReference type="PANTHER" id="PTHR12677">
    <property type="entry name" value="GOLGI APPARATUS MEMBRANE PROTEIN TVP38-RELATED"/>
    <property type="match status" value="1"/>
</dbReference>
<evidence type="ECO:0000256" key="6">
    <source>
        <dbReference type="SAM" id="Phobius"/>
    </source>
</evidence>
<feature type="transmembrane region" description="Helical" evidence="6">
    <location>
        <begin position="144"/>
        <end position="162"/>
    </location>
</feature>